<gene>
    <name evidence="1" type="ORF">HCN50_32380</name>
</gene>
<evidence type="ECO:0000313" key="1">
    <source>
        <dbReference type="EMBL" id="NOJ50864.1"/>
    </source>
</evidence>
<dbReference type="Proteomes" id="UP000528734">
    <property type="component" value="Unassembled WGS sequence"/>
</dbReference>
<evidence type="ECO:0000313" key="2">
    <source>
        <dbReference type="Proteomes" id="UP000528734"/>
    </source>
</evidence>
<name>A0A7Y4M5R9_9BRAD</name>
<organism evidence="1 2">
    <name type="scientific">Bradyrhizobium archetypum</name>
    <dbReference type="NCBI Taxonomy" id="2721160"/>
    <lineage>
        <taxon>Bacteria</taxon>
        <taxon>Pseudomonadati</taxon>
        <taxon>Pseudomonadota</taxon>
        <taxon>Alphaproteobacteria</taxon>
        <taxon>Hyphomicrobiales</taxon>
        <taxon>Nitrobacteraceae</taxon>
        <taxon>Bradyrhizobium</taxon>
    </lineage>
</organism>
<proteinExistence type="predicted"/>
<dbReference type="EMBL" id="JAAVLW010000019">
    <property type="protein sequence ID" value="NOJ50864.1"/>
    <property type="molecule type" value="Genomic_DNA"/>
</dbReference>
<sequence>MLLDIDPVAILAEKCADGEAVPEVVRAGPAMVAKASWADLVGQAPENTMNILVQQSAAALSHEEVRTAARPEVSIPPFGVAAESRAGCRMQGHEAICRTCSFRV</sequence>
<reference evidence="1 2" key="1">
    <citation type="submission" date="2020-03" db="EMBL/GenBank/DDBJ databases">
        <title>Bradyrhizobium diversity isolated from nodules of Muelleranthus trifoliolatus.</title>
        <authorList>
            <person name="Klepa M."/>
            <person name="Helene L."/>
            <person name="Hungria M."/>
        </authorList>
    </citation>
    <scope>NUCLEOTIDE SEQUENCE [LARGE SCALE GENOMIC DNA]</scope>
    <source>
        <strain evidence="1 2">WSM 1744</strain>
    </source>
</reference>
<accession>A0A7Y4M5R9</accession>
<dbReference type="AlphaFoldDB" id="A0A7Y4M5R9"/>
<keyword evidence="2" id="KW-1185">Reference proteome</keyword>
<protein>
    <submittedName>
        <fullName evidence="1">Uncharacterized protein</fullName>
    </submittedName>
</protein>
<comment type="caution">
    <text evidence="1">The sequence shown here is derived from an EMBL/GenBank/DDBJ whole genome shotgun (WGS) entry which is preliminary data.</text>
</comment>
<dbReference type="RefSeq" id="WP_171713913.1">
    <property type="nucleotide sequence ID" value="NZ_JAAVLW010000019.1"/>
</dbReference>